<reference evidence="1 2" key="1">
    <citation type="journal article" date="2016" name="Nat. Commun.">
        <title>Thousands of microbial genomes shed light on interconnected biogeochemical processes in an aquifer system.</title>
        <authorList>
            <person name="Anantharaman K."/>
            <person name="Brown C.T."/>
            <person name="Hug L.A."/>
            <person name="Sharon I."/>
            <person name="Castelle C.J."/>
            <person name="Probst A.J."/>
            <person name="Thomas B.C."/>
            <person name="Singh A."/>
            <person name="Wilkins M.J."/>
            <person name="Karaoz U."/>
            <person name="Brodie E.L."/>
            <person name="Williams K.H."/>
            <person name="Hubbard S.S."/>
            <person name="Banfield J.F."/>
        </authorList>
    </citation>
    <scope>NUCLEOTIDE SEQUENCE [LARGE SCALE GENOMIC DNA]</scope>
</reference>
<dbReference type="PANTHER" id="PTHR43591">
    <property type="entry name" value="METHYLTRANSFERASE"/>
    <property type="match status" value="1"/>
</dbReference>
<dbReference type="EMBL" id="MHMV01000011">
    <property type="protein sequence ID" value="OGZ34756.1"/>
    <property type="molecule type" value="Genomic_DNA"/>
</dbReference>
<evidence type="ECO:0000313" key="2">
    <source>
        <dbReference type="Proteomes" id="UP000177725"/>
    </source>
</evidence>
<gene>
    <name evidence="1" type="ORF">A2174_02315</name>
</gene>
<dbReference type="InterPro" id="IPR029063">
    <property type="entry name" value="SAM-dependent_MTases_sf"/>
</dbReference>
<proteinExistence type="predicted"/>
<sequence>MFYFKEKLINWRRRIQQRYEELILSLLEKNSSARFLDCGCDDGSLTMRFAEKIGAKEIFGIEINEEQRKKSFKKGIQALRGDLNKNFDFPDNYFDVICSNQVIEHLYDTDNFLAESMRVLKKGGYIVCCTENLSSWHNILALILGWQPFSINNISSMYAEIGNPFSLHYKEPFLFSAPKNIHIKGFAYRGLKEIFEIHGFKIENLIGSGYYPIPIEKIDPRHAAFLIIKARKID</sequence>
<dbReference type="PANTHER" id="PTHR43591:SF24">
    <property type="entry name" value="2-METHOXY-6-POLYPRENYL-1,4-BENZOQUINOL METHYLASE, MITOCHONDRIAL"/>
    <property type="match status" value="1"/>
</dbReference>
<accession>A0A1G2F9K2</accession>
<organism evidence="1 2">
    <name type="scientific">Candidatus Portnoybacteria bacterium RBG_13_41_18</name>
    <dbReference type="NCBI Taxonomy" id="1801991"/>
    <lineage>
        <taxon>Bacteria</taxon>
        <taxon>Candidatus Portnoyibacteriota</taxon>
    </lineage>
</organism>
<dbReference type="CDD" id="cd02440">
    <property type="entry name" value="AdoMet_MTases"/>
    <property type="match status" value="1"/>
</dbReference>
<dbReference type="Proteomes" id="UP000177725">
    <property type="component" value="Unassembled WGS sequence"/>
</dbReference>
<dbReference type="SUPFAM" id="SSF53335">
    <property type="entry name" value="S-adenosyl-L-methionine-dependent methyltransferases"/>
    <property type="match status" value="1"/>
</dbReference>
<evidence type="ECO:0000313" key="1">
    <source>
        <dbReference type="EMBL" id="OGZ34756.1"/>
    </source>
</evidence>
<dbReference type="AlphaFoldDB" id="A0A1G2F9K2"/>
<protein>
    <submittedName>
        <fullName evidence="1">Uncharacterized protein</fullName>
    </submittedName>
</protein>
<dbReference type="Gene3D" id="3.40.50.150">
    <property type="entry name" value="Vaccinia Virus protein VP39"/>
    <property type="match status" value="1"/>
</dbReference>
<dbReference type="GO" id="GO:0008168">
    <property type="term" value="F:methyltransferase activity"/>
    <property type="evidence" value="ECO:0007669"/>
    <property type="project" value="TreeGrafter"/>
</dbReference>
<dbReference type="Pfam" id="PF13489">
    <property type="entry name" value="Methyltransf_23"/>
    <property type="match status" value="1"/>
</dbReference>
<comment type="caution">
    <text evidence="1">The sequence shown here is derived from an EMBL/GenBank/DDBJ whole genome shotgun (WGS) entry which is preliminary data.</text>
</comment>
<name>A0A1G2F9K2_9BACT</name>